<evidence type="ECO:0000256" key="8">
    <source>
        <dbReference type="ARBA" id="ARBA00022840"/>
    </source>
</evidence>
<dbReference type="PANTHER" id="PTHR14456:SF2">
    <property type="entry name" value="INOSITOL-PENTAKISPHOSPHATE 2-KINASE"/>
    <property type="match status" value="1"/>
</dbReference>
<keyword evidence="5 9" id="KW-0808">Transferase</keyword>
<evidence type="ECO:0000256" key="3">
    <source>
        <dbReference type="ARBA" id="ARBA00012023"/>
    </source>
</evidence>
<dbReference type="GO" id="GO:0032958">
    <property type="term" value="P:inositol phosphate biosynthetic process"/>
    <property type="evidence" value="ECO:0007669"/>
    <property type="project" value="TreeGrafter"/>
</dbReference>
<dbReference type="EMBL" id="VCAU01000023">
    <property type="protein sequence ID" value="KAF9890887.1"/>
    <property type="molecule type" value="Genomic_DNA"/>
</dbReference>
<keyword evidence="6 9" id="KW-0547">Nucleotide-binding</keyword>
<evidence type="ECO:0000256" key="5">
    <source>
        <dbReference type="ARBA" id="ARBA00022679"/>
    </source>
</evidence>
<dbReference type="GO" id="GO:0005634">
    <property type="term" value="C:nucleus"/>
    <property type="evidence" value="ECO:0007669"/>
    <property type="project" value="TreeGrafter"/>
</dbReference>
<dbReference type="PANTHER" id="PTHR14456">
    <property type="entry name" value="INOSITOL POLYPHOSPHATE KINASE 1"/>
    <property type="match status" value="1"/>
</dbReference>
<dbReference type="AlphaFoldDB" id="A0AAD4CR29"/>
<keyword evidence="8 9" id="KW-0067">ATP-binding</keyword>
<dbReference type="Pfam" id="PF06090">
    <property type="entry name" value="Ins_P5_2-kin"/>
    <property type="match status" value="1"/>
</dbReference>
<evidence type="ECO:0000256" key="7">
    <source>
        <dbReference type="ARBA" id="ARBA00022777"/>
    </source>
</evidence>
<sequence length="353" mass="39697">MTKPNLLELPLGAQLVYLAEGGANIIYRIVLTSSNPHNGSKRDTPPGVSSLLQNPIDSFVVPAQLKGKLLRLRKETKFSISYQENVRNFDQTIRPLFNPDELIDQELVCLPKGLVSRCNEQLRAAELSGRRPKHRRGVYLCATEPFGLLVTDMTSFGNPGAVLAELKPKWLLQSPTAPVNARRCRTCALREMKNHELHRGGKAEVRSFCPLDITSDKFDNVLRATRFVKGCKDHGRLARVLYRNSTVQKLLTHQKAKLQVGLHGPAAQSREKSLAMTIRDCTMYIKMPRDESLPVEVRFGDLDLKTGVGGKAQYWLDLEKHLTSEGWYMGIKNNAHPSECMLQGPRTPYQLLM</sequence>
<dbReference type="Proteomes" id="UP001194746">
    <property type="component" value="Unassembled WGS sequence"/>
</dbReference>
<dbReference type="GO" id="GO:0005524">
    <property type="term" value="F:ATP binding"/>
    <property type="evidence" value="ECO:0007669"/>
    <property type="project" value="UniProtKB-KW"/>
</dbReference>
<evidence type="ECO:0000256" key="9">
    <source>
        <dbReference type="RuleBase" id="RU364126"/>
    </source>
</evidence>
<comment type="catalytic activity">
    <reaction evidence="9">
        <text>1D-myo-inositol 1,3,4,5,6-pentakisphosphate + ATP = 1D-myo-inositol hexakisphosphate + ADP + H(+)</text>
        <dbReference type="Rhea" id="RHEA:20313"/>
        <dbReference type="ChEBI" id="CHEBI:15378"/>
        <dbReference type="ChEBI" id="CHEBI:30616"/>
        <dbReference type="ChEBI" id="CHEBI:57733"/>
        <dbReference type="ChEBI" id="CHEBI:58130"/>
        <dbReference type="ChEBI" id="CHEBI:456216"/>
        <dbReference type="EC" id="2.7.1.158"/>
    </reaction>
</comment>
<accession>A0AAD4CR29</accession>
<keyword evidence="11" id="KW-1185">Reference proteome</keyword>
<comment type="function">
    <text evidence="9">Phosphorylates Ins(1,3,4,5,6)P5 at position 2 to form Ins(1,2,3,4,5,6)P6 (InsP6 or phytate).</text>
</comment>
<evidence type="ECO:0000256" key="1">
    <source>
        <dbReference type="ARBA" id="ARBA00003979"/>
    </source>
</evidence>
<comment type="caution">
    <text evidence="10">The sequence shown here is derived from an EMBL/GenBank/DDBJ whole genome shotgun (WGS) entry which is preliminary data.</text>
</comment>
<comment type="similarity">
    <text evidence="2">Belongs to the IPK1 type 1 family.</text>
</comment>
<gene>
    <name evidence="10" type="primary">IPK1</name>
    <name evidence="10" type="ORF">FE257_005463</name>
</gene>
<dbReference type="InterPro" id="IPR009286">
    <property type="entry name" value="Ins_P5_2-kin"/>
</dbReference>
<proteinExistence type="inferred from homology"/>
<name>A0AAD4CR29_ASPNN</name>
<reference evidence="10" key="2">
    <citation type="submission" date="2020-02" db="EMBL/GenBank/DDBJ databases">
        <authorList>
            <person name="Gilchrist C.L.M."/>
            <person name="Chooi Y.-H."/>
        </authorList>
    </citation>
    <scope>NUCLEOTIDE SEQUENCE</scope>
    <source>
        <strain evidence="10">MST-FP2251</strain>
    </source>
</reference>
<keyword evidence="7 9" id="KW-0418">Kinase</keyword>
<comment type="domain">
    <text evidence="9">The EXKPK motif is conserved in inositol-pentakisphosphate 2-kinases of both family 1 and 2.</text>
</comment>
<dbReference type="EC" id="2.7.1.158" evidence="3 9"/>
<protein>
    <recommendedName>
        <fullName evidence="4 9">Inositol-pentakisphosphate 2-kinase</fullName>
        <ecNumber evidence="3 9">2.7.1.158</ecNumber>
    </recommendedName>
</protein>
<evidence type="ECO:0000256" key="6">
    <source>
        <dbReference type="ARBA" id="ARBA00022741"/>
    </source>
</evidence>
<evidence type="ECO:0000313" key="11">
    <source>
        <dbReference type="Proteomes" id="UP001194746"/>
    </source>
</evidence>
<evidence type="ECO:0000313" key="10">
    <source>
        <dbReference type="EMBL" id="KAF9890887.1"/>
    </source>
</evidence>
<reference evidence="10" key="1">
    <citation type="journal article" date="2019" name="Beilstein J. Org. Chem.">
        <title>Nanangenines: drimane sesquiterpenoids as the dominant metabolite cohort of a novel Australian fungus, Aspergillus nanangensis.</title>
        <authorList>
            <person name="Lacey H.J."/>
            <person name="Gilchrist C.L.M."/>
            <person name="Crombie A."/>
            <person name="Kalaitzis J.A."/>
            <person name="Vuong D."/>
            <person name="Rutledge P.J."/>
            <person name="Turner P."/>
            <person name="Pitt J.I."/>
            <person name="Lacey E."/>
            <person name="Chooi Y.H."/>
            <person name="Piggott A.M."/>
        </authorList>
    </citation>
    <scope>NUCLEOTIDE SEQUENCE</scope>
    <source>
        <strain evidence="10">MST-FP2251</strain>
    </source>
</reference>
<dbReference type="GO" id="GO:0035299">
    <property type="term" value="F:inositol-1,3,4,5,6-pentakisphosphate 2-kinase activity"/>
    <property type="evidence" value="ECO:0007669"/>
    <property type="project" value="UniProtKB-EC"/>
</dbReference>
<evidence type="ECO:0000256" key="2">
    <source>
        <dbReference type="ARBA" id="ARBA00008305"/>
    </source>
</evidence>
<evidence type="ECO:0000256" key="4">
    <source>
        <dbReference type="ARBA" id="ARBA00014846"/>
    </source>
</evidence>
<comment type="function">
    <text evidence="1">Has kinase activity and phosphorylates inositol-1,3,4,5,6-pentakisphosphate (Ins(1,3,4,5,6)P5) to produce 1,2,3,4,5,6-hexakisphosphate (InsP6), also known as phytate.</text>
</comment>
<organism evidence="10 11">
    <name type="scientific">Aspergillus nanangensis</name>
    <dbReference type="NCBI Taxonomy" id="2582783"/>
    <lineage>
        <taxon>Eukaryota</taxon>
        <taxon>Fungi</taxon>
        <taxon>Dikarya</taxon>
        <taxon>Ascomycota</taxon>
        <taxon>Pezizomycotina</taxon>
        <taxon>Eurotiomycetes</taxon>
        <taxon>Eurotiomycetidae</taxon>
        <taxon>Eurotiales</taxon>
        <taxon>Aspergillaceae</taxon>
        <taxon>Aspergillus</taxon>
        <taxon>Aspergillus subgen. Circumdati</taxon>
    </lineage>
</organism>